<dbReference type="InterPro" id="IPR016036">
    <property type="entry name" value="Malonyl_transacylase_ACP-bd"/>
</dbReference>
<evidence type="ECO:0000256" key="1">
    <source>
        <dbReference type="ARBA" id="ARBA00004792"/>
    </source>
</evidence>
<dbReference type="GO" id="GO:0004312">
    <property type="term" value="F:fatty acid synthase activity"/>
    <property type="evidence" value="ECO:0007669"/>
    <property type="project" value="TreeGrafter"/>
</dbReference>
<dbReference type="PROSITE" id="PS50075">
    <property type="entry name" value="CARRIER"/>
    <property type="match status" value="2"/>
</dbReference>
<dbReference type="InterPro" id="IPR020841">
    <property type="entry name" value="PKS_Beta-ketoAc_synthase_dom"/>
</dbReference>
<dbReference type="InterPro" id="IPR016039">
    <property type="entry name" value="Thiolase-like"/>
</dbReference>
<name>A0A101NLT7_9ACTN</name>
<dbReference type="GO" id="GO:0031177">
    <property type="term" value="F:phosphopantetheine binding"/>
    <property type="evidence" value="ECO:0007669"/>
    <property type="project" value="InterPro"/>
</dbReference>
<dbReference type="GO" id="GO:0004315">
    <property type="term" value="F:3-oxoacyl-[acyl-carrier-protein] synthase activity"/>
    <property type="evidence" value="ECO:0007669"/>
    <property type="project" value="InterPro"/>
</dbReference>
<dbReference type="InterPro" id="IPR049900">
    <property type="entry name" value="PKS_mFAS_DH"/>
</dbReference>
<organism evidence="13 14">
    <name type="scientific">Streptomyces cellostaticus</name>
    <dbReference type="NCBI Taxonomy" id="67285"/>
    <lineage>
        <taxon>Bacteria</taxon>
        <taxon>Bacillati</taxon>
        <taxon>Actinomycetota</taxon>
        <taxon>Actinomycetes</taxon>
        <taxon>Kitasatosporales</taxon>
        <taxon>Streptomycetaceae</taxon>
        <taxon>Streptomyces</taxon>
    </lineage>
</organism>
<dbReference type="Proteomes" id="UP000054241">
    <property type="component" value="Unassembled WGS sequence"/>
</dbReference>
<dbReference type="SUPFAM" id="SSF52151">
    <property type="entry name" value="FabD/lysophospholipase-like"/>
    <property type="match status" value="1"/>
</dbReference>
<evidence type="ECO:0000313" key="13">
    <source>
        <dbReference type="EMBL" id="KUM95309.1"/>
    </source>
</evidence>
<dbReference type="Pfam" id="PF00698">
    <property type="entry name" value="Acyl_transf_1"/>
    <property type="match status" value="1"/>
</dbReference>
<keyword evidence="5" id="KW-0045">Antibiotic biosynthesis</keyword>
<feature type="domain" description="Carrier" evidence="10">
    <location>
        <begin position="1363"/>
        <end position="1438"/>
    </location>
</feature>
<evidence type="ECO:0000256" key="4">
    <source>
        <dbReference type="ARBA" id="ARBA00022679"/>
    </source>
</evidence>
<dbReference type="EMBL" id="LMWL01000030">
    <property type="protein sequence ID" value="KUM95309.1"/>
    <property type="molecule type" value="Genomic_DNA"/>
</dbReference>
<dbReference type="PROSITE" id="PS52019">
    <property type="entry name" value="PKS_MFAS_DH"/>
    <property type="match status" value="1"/>
</dbReference>
<dbReference type="InterPro" id="IPR020807">
    <property type="entry name" value="PKS_DH"/>
</dbReference>
<proteinExistence type="predicted"/>
<dbReference type="InterPro" id="IPR049552">
    <property type="entry name" value="PKS_DH_N"/>
</dbReference>
<dbReference type="Gene3D" id="3.40.366.10">
    <property type="entry name" value="Malonyl-Coenzyme A Acyl Carrier Protein, domain 2"/>
    <property type="match status" value="1"/>
</dbReference>
<dbReference type="STRING" id="67285.AQI88_16865"/>
<comment type="caution">
    <text evidence="13">The sequence shown here is derived from an EMBL/GenBank/DDBJ whole genome shotgun (WGS) entry which is preliminary data.</text>
</comment>
<evidence type="ECO:0000256" key="5">
    <source>
        <dbReference type="ARBA" id="ARBA00023194"/>
    </source>
</evidence>
<dbReference type="InterPro" id="IPR020806">
    <property type="entry name" value="PKS_PP-bd"/>
</dbReference>
<keyword evidence="14" id="KW-1185">Reference proteome</keyword>
<keyword evidence="6" id="KW-0511">Multifunctional enzyme</keyword>
<keyword evidence="2" id="KW-0596">Phosphopantetheine</keyword>
<feature type="region of interest" description="C-terminal hotdog fold" evidence="8">
    <location>
        <begin position="1178"/>
        <end position="1317"/>
    </location>
</feature>
<keyword evidence="4" id="KW-0808">Transferase</keyword>
<keyword evidence="3" id="KW-0597">Phosphoprotein</keyword>
<dbReference type="PROSITE" id="PS52004">
    <property type="entry name" value="KS3_2"/>
    <property type="match status" value="1"/>
</dbReference>
<dbReference type="Gene3D" id="3.40.47.10">
    <property type="match status" value="1"/>
</dbReference>
<dbReference type="Pfam" id="PF16197">
    <property type="entry name" value="KAsynt_C_assoc"/>
    <property type="match status" value="1"/>
</dbReference>
<dbReference type="InterPro" id="IPR016035">
    <property type="entry name" value="Acyl_Trfase/lysoPLipase"/>
</dbReference>
<dbReference type="SUPFAM" id="SSF53901">
    <property type="entry name" value="Thiolase-like"/>
    <property type="match status" value="1"/>
</dbReference>
<dbReference type="Gene3D" id="3.10.129.110">
    <property type="entry name" value="Polyketide synthase dehydratase"/>
    <property type="match status" value="1"/>
</dbReference>
<evidence type="ECO:0000256" key="2">
    <source>
        <dbReference type="ARBA" id="ARBA00022450"/>
    </source>
</evidence>
<dbReference type="PANTHER" id="PTHR43775:SF51">
    <property type="entry name" value="INACTIVE PHENOLPHTHIOCEROL SYNTHESIS POLYKETIDE SYNTHASE TYPE I PKS1-RELATED"/>
    <property type="match status" value="1"/>
</dbReference>
<dbReference type="InterPro" id="IPR049551">
    <property type="entry name" value="PKS_DH_C"/>
</dbReference>
<feature type="region of interest" description="Disordered" evidence="9">
    <location>
        <begin position="1"/>
        <end position="32"/>
    </location>
</feature>
<feature type="domain" description="PKS/mFAS DH" evidence="12">
    <location>
        <begin position="1041"/>
        <end position="1317"/>
    </location>
</feature>
<dbReference type="SUPFAM" id="SSF47336">
    <property type="entry name" value="ACP-like"/>
    <property type="match status" value="2"/>
</dbReference>
<feature type="active site" description="Proton donor; for dehydratase activity" evidence="8">
    <location>
        <position position="1240"/>
    </location>
</feature>
<dbReference type="SMART" id="SM00825">
    <property type="entry name" value="PKS_KS"/>
    <property type="match status" value="1"/>
</dbReference>
<dbReference type="PROSITE" id="PS00606">
    <property type="entry name" value="KS3_1"/>
    <property type="match status" value="1"/>
</dbReference>
<gene>
    <name evidence="13" type="ORF">AQI88_16865</name>
</gene>
<protein>
    <recommendedName>
        <fullName evidence="15">Carrier domain-containing protein</fullName>
    </recommendedName>
</protein>
<dbReference type="InterPro" id="IPR042104">
    <property type="entry name" value="PKS_dehydratase_sf"/>
</dbReference>
<sequence length="1527" mass="158908">MTGASEDGTWSDTGTAAGPAEPLTRRPAAADPPGRLPLLLDLVIRQVREILGQVAPEEIHGHETFRDLGLGSLTGVELRRRLGEETGLQLSSTAVFDHPTPDDLAAHLLTELLGQGPKPAPAAAAPVPAPGAGGDEPIAIVSMACRFPGGVESPEQLWRLVVDGVDAVSGFPTGRGWDLEELAGAGPDRPGRSHTREGGFLYEADRFDAAFFGISPREALAMDPQQRLVLEASWEALERAGIAPATLRGSRTGTFVGCAHTDYGTDLGRAPEGMEGHLVTGGAASVLSGRVAYTLGLEGPAVTVDTACSSSLVSLHLAAQSLRAGESTLALAAGVTVMATSGGFIGMSRQGALAEDGRSKAFSADADGMGMSEGVGVLLLERLSDARTHGHPVLALVRSSAVNQDGASNGLTAPRGVAQEQVIRQALAAAGLAPGEVDAVEAHGTGTPLGDPIEVRALQRTYGRERPADRPLWLGSVKSNIGHTAGAAGAAGVIKTVLALRHGVLPRTLHADRRSAEIDWTAGAVDLLTEERPWPETGRPRRAGVSSFGISGTNAHVILEQAGTGDTYGTEAPDTHVADGGPVVWVVSGRGSGALRAQAARLREYVRARPRLRPVDVGYSLATGRSAFEDRAAIVAPDRAGLLRGLDALAAGEGAAELTEGVVNRTGNTVFVFPGQGSQWAGMAAELLDSSTVFARRLEECDQALAPYVDHAVRDVLRQAPGAPSLERVDVVQPVLFAVMVSLAELWRSVGVVPDAVLGHSQGEIAAACVAGALSLADAARVVALRSRALVDAAGNGGMLSVGLPADDVRGELPRWQGRLSVAAVNGPASVVVAGEDTALDAYAARCAERGLRVRRIAVDYASHCAQVEPLRERLLAELADLAPGAAHTAFYSSVTGELIDTTGLDAGYWYRNLRSTVEFERATRSLLAAGHRLFIEVSPHPVVTLGIEETVASLGDTSLGRAAVVGTLRRDDGGAGRFHRSLADAQVNGATPDWEAVFADRGARRVDLPTYAFQRQSYWLPPVAGHYTGLTSAGLEAAGHPLLTAAVGLVQSGGLLFTGRLSRRAQPWLAEHEAGGRAVLPGAAFVDLALYAAARSGCGGVRELVLEAPLELPADGAVQVQLAVGAPAADGVRPLDVYGRRADAGPAEPWGRYVTGTLGTPGTAGAQATGTWPPEGAEPLALDGLDDRFADAGVRYGPSFRGLRSVWRRGDDELFAEVALPLPRRSEAGRFGLHPALLDAALQPLALALDGSGEGAQRPFSWHDITLHAPGRTAVRAALRRTGADRIAVELTDEDGRPVAVLGSLVLRTQTATPGSADLVPAVRLPSGTEPFGGAGSFPAVPDGGGRWTERLAGLDEAEQVRLLQELVRTQAAAVLGHPDKNAVLADRAFRDIGFESQTAVELCNRLNSATGVRLPAVSVFDHPTPGLLARRLRQELSVRGGAAAAEPLFDRLDALEAALGAADTDTLTRATARLHALLWKLEDTTTDSAPSASHAHEGGEAGTEDLSAVSDLEMFALIDKEFGPA</sequence>
<dbReference type="InterPro" id="IPR032821">
    <property type="entry name" value="PKS_assoc"/>
</dbReference>
<dbReference type="FunFam" id="3.40.47.10:FF:000019">
    <property type="entry name" value="Polyketide synthase type I"/>
    <property type="match status" value="1"/>
</dbReference>
<dbReference type="OrthoDB" id="9778690at2"/>
<dbReference type="GO" id="GO:0006633">
    <property type="term" value="P:fatty acid biosynthetic process"/>
    <property type="evidence" value="ECO:0007669"/>
    <property type="project" value="InterPro"/>
</dbReference>
<feature type="domain" description="Ketosynthase family 3 (KS3)" evidence="11">
    <location>
        <begin position="135"/>
        <end position="561"/>
    </location>
</feature>
<dbReference type="InterPro" id="IPR050091">
    <property type="entry name" value="PKS_NRPS_Biosynth_Enz"/>
</dbReference>
<dbReference type="Pfam" id="PF14765">
    <property type="entry name" value="PS-DH"/>
    <property type="match status" value="1"/>
</dbReference>
<reference evidence="13 14" key="1">
    <citation type="submission" date="2015-10" db="EMBL/GenBank/DDBJ databases">
        <title>Draft genome sequence of Streptomyces cellostaticus DSM 40189, type strain for the species Streptomyces cellostaticus.</title>
        <authorList>
            <person name="Ruckert C."/>
            <person name="Winkler A."/>
            <person name="Kalinowski J."/>
            <person name="Kampfer P."/>
            <person name="Glaeser S."/>
        </authorList>
    </citation>
    <scope>NUCLEOTIDE SEQUENCE [LARGE SCALE GENOMIC DNA]</scope>
    <source>
        <strain evidence="13 14">DSM 40189</strain>
    </source>
</reference>
<evidence type="ECO:0000256" key="6">
    <source>
        <dbReference type="ARBA" id="ARBA00023268"/>
    </source>
</evidence>
<dbReference type="Gene3D" id="3.30.70.3290">
    <property type="match status" value="1"/>
</dbReference>
<dbReference type="FunFam" id="3.40.366.10:FF:000002">
    <property type="entry name" value="Probable polyketide synthase 2"/>
    <property type="match status" value="1"/>
</dbReference>
<evidence type="ECO:0000259" key="12">
    <source>
        <dbReference type="PROSITE" id="PS52019"/>
    </source>
</evidence>
<comment type="pathway">
    <text evidence="1">Antibiotic biosynthesis.</text>
</comment>
<evidence type="ECO:0000256" key="3">
    <source>
        <dbReference type="ARBA" id="ARBA00022553"/>
    </source>
</evidence>
<dbReference type="RefSeq" id="WP_066999273.1">
    <property type="nucleotide sequence ID" value="NZ_BNDU01000002.1"/>
</dbReference>
<keyword evidence="7" id="KW-0012">Acyltransferase</keyword>
<dbReference type="FunFam" id="1.10.1200.10:FF:000007">
    <property type="entry name" value="Probable polyketide synthase pks17"/>
    <property type="match status" value="1"/>
</dbReference>
<dbReference type="SMART" id="SM01294">
    <property type="entry name" value="PKS_PP_betabranch"/>
    <property type="match status" value="2"/>
</dbReference>
<dbReference type="Pfam" id="PF00109">
    <property type="entry name" value="ketoacyl-synt"/>
    <property type="match status" value="1"/>
</dbReference>
<evidence type="ECO:0000256" key="9">
    <source>
        <dbReference type="SAM" id="MobiDB-lite"/>
    </source>
</evidence>
<evidence type="ECO:0000256" key="7">
    <source>
        <dbReference type="ARBA" id="ARBA00023315"/>
    </source>
</evidence>
<evidence type="ECO:0000259" key="11">
    <source>
        <dbReference type="PROSITE" id="PS52004"/>
    </source>
</evidence>
<dbReference type="InterPro" id="IPR014031">
    <property type="entry name" value="Ketoacyl_synth_C"/>
</dbReference>
<dbReference type="GO" id="GO:0033068">
    <property type="term" value="P:macrolide biosynthetic process"/>
    <property type="evidence" value="ECO:0007669"/>
    <property type="project" value="UniProtKB-ARBA"/>
</dbReference>
<evidence type="ECO:0008006" key="15">
    <source>
        <dbReference type="Google" id="ProtNLM"/>
    </source>
</evidence>
<evidence type="ECO:0000259" key="10">
    <source>
        <dbReference type="PROSITE" id="PS50075"/>
    </source>
</evidence>
<dbReference type="Pfam" id="PF21089">
    <property type="entry name" value="PKS_DH_N"/>
    <property type="match status" value="1"/>
</dbReference>
<dbReference type="SUPFAM" id="SSF55048">
    <property type="entry name" value="Probable ACP-binding domain of malonyl-CoA ACP transacylase"/>
    <property type="match status" value="1"/>
</dbReference>
<evidence type="ECO:0000313" key="14">
    <source>
        <dbReference type="Proteomes" id="UP000054241"/>
    </source>
</evidence>
<dbReference type="InterPro" id="IPR001227">
    <property type="entry name" value="Ac_transferase_dom_sf"/>
</dbReference>
<dbReference type="SMART" id="SM00827">
    <property type="entry name" value="PKS_AT"/>
    <property type="match status" value="1"/>
</dbReference>
<feature type="domain" description="Carrier" evidence="10">
    <location>
        <begin position="37"/>
        <end position="112"/>
    </location>
</feature>
<dbReference type="InterPro" id="IPR018201">
    <property type="entry name" value="Ketoacyl_synth_AS"/>
</dbReference>
<dbReference type="InterPro" id="IPR014030">
    <property type="entry name" value="Ketoacyl_synth_N"/>
</dbReference>
<feature type="active site" description="Proton acceptor; for dehydratase activity" evidence="8">
    <location>
        <position position="1073"/>
    </location>
</feature>
<feature type="region of interest" description="N-terminal hotdog fold" evidence="8">
    <location>
        <begin position="1041"/>
        <end position="1166"/>
    </location>
</feature>
<dbReference type="SMART" id="SM00826">
    <property type="entry name" value="PKS_DH"/>
    <property type="match status" value="1"/>
</dbReference>
<dbReference type="PANTHER" id="PTHR43775">
    <property type="entry name" value="FATTY ACID SYNTHASE"/>
    <property type="match status" value="1"/>
</dbReference>
<evidence type="ECO:0000256" key="8">
    <source>
        <dbReference type="PROSITE-ProRule" id="PRU01363"/>
    </source>
</evidence>
<accession>A0A101NLT7</accession>
<dbReference type="InterPro" id="IPR036736">
    <property type="entry name" value="ACP-like_sf"/>
</dbReference>
<dbReference type="Gene3D" id="1.10.1200.10">
    <property type="entry name" value="ACP-like"/>
    <property type="match status" value="2"/>
</dbReference>
<dbReference type="SMART" id="SM00823">
    <property type="entry name" value="PKS_PP"/>
    <property type="match status" value="2"/>
</dbReference>
<dbReference type="InterPro" id="IPR014043">
    <property type="entry name" value="Acyl_transferase_dom"/>
</dbReference>
<dbReference type="CDD" id="cd00833">
    <property type="entry name" value="PKS"/>
    <property type="match status" value="1"/>
</dbReference>
<dbReference type="InterPro" id="IPR009081">
    <property type="entry name" value="PP-bd_ACP"/>
</dbReference>
<dbReference type="Pfam" id="PF02801">
    <property type="entry name" value="Ketoacyl-synt_C"/>
    <property type="match status" value="1"/>
</dbReference>
<dbReference type="Pfam" id="PF00550">
    <property type="entry name" value="PP-binding"/>
    <property type="match status" value="2"/>
</dbReference>